<dbReference type="EMBL" id="KI396637">
    <property type="protein sequence ID" value="ERM96888.1"/>
    <property type="molecule type" value="Genomic_DNA"/>
</dbReference>
<dbReference type="PANTHER" id="PTHR46250">
    <property type="entry name" value="MYB/SANT-LIKE DNA-BINDING DOMAIN PROTEIN-RELATED"/>
    <property type="match status" value="1"/>
</dbReference>
<proteinExistence type="predicted"/>
<evidence type="ECO:0000313" key="2">
    <source>
        <dbReference type="EMBL" id="ERM96888.1"/>
    </source>
</evidence>
<protein>
    <recommendedName>
        <fullName evidence="4">Myb/SANT-like domain-containing protein</fullName>
    </recommendedName>
</protein>
<organism evidence="2 3">
    <name type="scientific">Amborella trichopoda</name>
    <dbReference type="NCBI Taxonomy" id="13333"/>
    <lineage>
        <taxon>Eukaryota</taxon>
        <taxon>Viridiplantae</taxon>
        <taxon>Streptophyta</taxon>
        <taxon>Embryophyta</taxon>
        <taxon>Tracheophyta</taxon>
        <taxon>Spermatophyta</taxon>
        <taxon>Magnoliopsida</taxon>
        <taxon>Amborellales</taxon>
        <taxon>Amborellaceae</taxon>
        <taxon>Amborella</taxon>
    </lineage>
</organism>
<gene>
    <name evidence="2" type="ORF">AMTR_s00074p00037630</name>
</gene>
<dbReference type="PANTHER" id="PTHR46250:SF15">
    <property type="entry name" value="OS01G0523800 PROTEIN"/>
    <property type="match status" value="1"/>
</dbReference>
<evidence type="ECO:0000313" key="3">
    <source>
        <dbReference type="Proteomes" id="UP000017836"/>
    </source>
</evidence>
<name>W1NMX2_AMBTC</name>
<accession>W1NMX2</accession>
<dbReference type="Gramene" id="ERM96888">
    <property type="protein sequence ID" value="ERM96888"/>
    <property type="gene ID" value="AMTR_s00074p00037630"/>
</dbReference>
<keyword evidence="3" id="KW-1185">Reference proteome</keyword>
<feature type="compositionally biased region" description="Basic and acidic residues" evidence="1">
    <location>
        <begin position="79"/>
        <end position="93"/>
    </location>
</feature>
<feature type="region of interest" description="Disordered" evidence="1">
    <location>
        <begin position="79"/>
        <end position="136"/>
    </location>
</feature>
<dbReference type="Proteomes" id="UP000017836">
    <property type="component" value="Unassembled WGS sequence"/>
</dbReference>
<sequence length="217" mass="24410">MSAENNMDTMEDDLRESNKRKAAIVGAYAGCVMGHKEARLFQDKVVPYWEDLCIIIGGDMADGGGAQSHADVENNHLNREEEVQETSMHEERIGVVGTEGDEEETTQDAKKSRSNARGSRDSSGSTTSKKRKKRKKTKYDLYAEKLSEITETIKGMSATKDEDVLSDVFDDVMKMKSMDSQKRIIDYDSLSSDIRKCKAFLAMNDQVKDDWVKLKFG</sequence>
<evidence type="ECO:0008006" key="4">
    <source>
        <dbReference type="Google" id="ProtNLM"/>
    </source>
</evidence>
<dbReference type="HOGENOM" id="CLU_1273753_0_0_1"/>
<evidence type="ECO:0000256" key="1">
    <source>
        <dbReference type="SAM" id="MobiDB-lite"/>
    </source>
</evidence>
<dbReference type="AlphaFoldDB" id="W1NMX2"/>
<reference evidence="3" key="1">
    <citation type="journal article" date="2013" name="Science">
        <title>The Amborella genome and the evolution of flowering plants.</title>
        <authorList>
            <consortium name="Amborella Genome Project"/>
        </authorList>
    </citation>
    <scope>NUCLEOTIDE SEQUENCE [LARGE SCALE GENOMIC DNA]</scope>
</reference>